<dbReference type="PANTHER" id="PTHR24075">
    <property type="entry name" value="SEC63 DOMAIN-CONTAINING"/>
    <property type="match status" value="1"/>
</dbReference>
<dbReference type="FunFam" id="3.40.50.300:FF:000368">
    <property type="entry name" value="U5 small nuclear ribonucleoprotein 200 kDa helicase"/>
    <property type="match status" value="1"/>
</dbReference>
<reference evidence="14" key="1">
    <citation type="submission" date="2025-08" db="UniProtKB">
        <authorList>
            <consortium name="Ensembl"/>
        </authorList>
    </citation>
    <scope>IDENTIFICATION</scope>
</reference>
<dbReference type="FunFam" id="1.10.150.20:FF:000013">
    <property type="entry name" value="U5 small nuclear ribonucleoprotein kDa helicase"/>
    <property type="match status" value="1"/>
</dbReference>
<dbReference type="GO" id="GO:0016787">
    <property type="term" value="F:hydrolase activity"/>
    <property type="evidence" value="ECO:0007669"/>
    <property type="project" value="UniProtKB-KW"/>
</dbReference>
<dbReference type="InterPro" id="IPR036390">
    <property type="entry name" value="WH_DNA-bd_sf"/>
</dbReference>
<dbReference type="InterPro" id="IPR014756">
    <property type="entry name" value="Ig_E-set"/>
</dbReference>
<feature type="domain" description="SEC63" evidence="13">
    <location>
        <begin position="275"/>
        <end position="587"/>
    </location>
</feature>
<evidence type="ECO:0000256" key="3">
    <source>
        <dbReference type="ARBA" id="ARBA00022692"/>
    </source>
</evidence>
<evidence type="ECO:0000256" key="7">
    <source>
        <dbReference type="ARBA" id="ARBA00022824"/>
    </source>
</evidence>
<dbReference type="InterPro" id="IPR027417">
    <property type="entry name" value="P-loop_NTPase"/>
</dbReference>
<dbReference type="Gene3D" id="2.60.40.150">
    <property type="entry name" value="C2 domain"/>
    <property type="match status" value="1"/>
</dbReference>
<dbReference type="Gene3D" id="3.40.50.300">
    <property type="entry name" value="P-loop containing nucleotide triphosphate hydrolases"/>
    <property type="match status" value="1"/>
</dbReference>
<dbReference type="Ensembl" id="ENSNPET00000015812.1">
    <property type="protein sequence ID" value="ENSNPEP00000015429.1"/>
    <property type="gene ID" value="ENSNPEG00000011515.1"/>
</dbReference>
<keyword evidence="6" id="KW-0347">Helicase</keyword>
<dbReference type="GO" id="GO:0016020">
    <property type="term" value="C:membrane"/>
    <property type="evidence" value="ECO:0007669"/>
    <property type="project" value="UniProtKB-SubCell"/>
</dbReference>
<evidence type="ECO:0000256" key="10">
    <source>
        <dbReference type="ARBA" id="ARBA00023136"/>
    </source>
</evidence>
<evidence type="ECO:0000256" key="11">
    <source>
        <dbReference type="ARBA" id="ARBA00023186"/>
    </source>
</evidence>
<evidence type="ECO:0000256" key="2">
    <source>
        <dbReference type="ARBA" id="ARBA00004240"/>
    </source>
</evidence>
<dbReference type="PANTHER" id="PTHR24075:SF5">
    <property type="entry name" value="U5 SMALL NUCLEAR RIBONUCLEOPROTEIN 200 KDA HELICASE"/>
    <property type="match status" value="1"/>
</dbReference>
<dbReference type="Gene3D" id="1.10.3380.10">
    <property type="entry name" value="Sec63 N-terminal domain-like domain"/>
    <property type="match status" value="1"/>
</dbReference>
<sequence length="599" mass="68236">MAKPVYHAIMKHSPKKPVIVFVPSRKQTRLTAINILTTCASDVQRQRWFLHCAEKDLIPYLEKLNDNTLKETLVNGVGYLHEGLTAMERRVVEQLFSSGAVQVMVASRSLCWGMGIAAHLVIIMDTQYYNGKIHAYVDYPIYDVLQMVGHANRPLQDDEGRCVIMCQGSKKSFYGHRSIFGPLPLPVESHLDHCMHDHFNAEIVTKTIENKQDAVDYLTWTFLYRRMTQNPNYYNLQGVSHRHLSDHLSELVEQTLSDLEQSKCISIEDEMDVAPLNLGMIAAYYYINYTTIELFSMSLNAKTKVRGLIEIISNAAEYENIPIRHHEDNLLRQLAQKVPHKLTNPKFNDPHVKTNLLLQAHLSRMQLSAELQSDTEEILSKAIRLIQACVDVLSSNGWLSPALAAMELAQMVTQAMWSKDSYLKQLPHFTSEHIKRCTDKGVESVFDIMEMEDEDRNALLQLSDAQIADVARFCNRYPNIELSYEVVEKESIRSGGPVVVLVQLEREEEVTGPVIAPLFPQKREEGWWVVIGDSKSNSLISIKRLTLQQKAKVKLDFVAPATGTHNYTLYFMSDAYMGCDQEYKFSVDVKEAESDSESD</sequence>
<evidence type="ECO:0000256" key="8">
    <source>
        <dbReference type="ARBA" id="ARBA00022840"/>
    </source>
</evidence>
<keyword evidence="7" id="KW-0256">Endoplasmic reticulum</keyword>
<evidence type="ECO:0008006" key="16">
    <source>
        <dbReference type="Google" id="ProtNLM"/>
    </source>
</evidence>
<proteinExistence type="predicted"/>
<evidence type="ECO:0000256" key="4">
    <source>
        <dbReference type="ARBA" id="ARBA00022741"/>
    </source>
</evidence>
<evidence type="ECO:0000259" key="13">
    <source>
        <dbReference type="SMART" id="SM00973"/>
    </source>
</evidence>
<evidence type="ECO:0000313" key="14">
    <source>
        <dbReference type="Ensembl" id="ENSNPEP00000015429.1"/>
    </source>
</evidence>
<evidence type="ECO:0000256" key="9">
    <source>
        <dbReference type="ARBA" id="ARBA00022989"/>
    </source>
</evidence>
<keyword evidence="3" id="KW-0812">Transmembrane</keyword>
<keyword evidence="10" id="KW-0472">Membrane</keyword>
<keyword evidence="8" id="KW-0067">ATP-binding</keyword>
<evidence type="ECO:0000259" key="12">
    <source>
        <dbReference type="SMART" id="SM00490"/>
    </source>
</evidence>
<feature type="domain" description="Helicase C-terminal" evidence="12">
    <location>
        <begin position="67"/>
        <end position="155"/>
    </location>
</feature>
<dbReference type="Proteomes" id="UP000694420">
    <property type="component" value="Unplaced"/>
</dbReference>
<dbReference type="GO" id="GO:0005524">
    <property type="term" value="F:ATP binding"/>
    <property type="evidence" value="ECO:0007669"/>
    <property type="project" value="UniProtKB-KW"/>
</dbReference>
<dbReference type="CDD" id="cd18795">
    <property type="entry name" value="SF2_C_Ski2"/>
    <property type="match status" value="1"/>
</dbReference>
<dbReference type="SMART" id="SM00973">
    <property type="entry name" value="Sec63"/>
    <property type="match status" value="1"/>
</dbReference>
<dbReference type="SMART" id="SM00490">
    <property type="entry name" value="HELICc"/>
    <property type="match status" value="1"/>
</dbReference>
<dbReference type="GO" id="GO:0003724">
    <property type="term" value="F:RNA helicase activity"/>
    <property type="evidence" value="ECO:0007669"/>
    <property type="project" value="TreeGrafter"/>
</dbReference>
<keyword evidence="9" id="KW-1133">Transmembrane helix</keyword>
<dbReference type="Pfam" id="PF02889">
    <property type="entry name" value="Sec63"/>
    <property type="match status" value="1"/>
</dbReference>
<dbReference type="SUPFAM" id="SSF81296">
    <property type="entry name" value="E set domains"/>
    <property type="match status" value="1"/>
</dbReference>
<keyword evidence="5" id="KW-0378">Hydrolase</keyword>
<dbReference type="InterPro" id="IPR057842">
    <property type="entry name" value="WH_MER3"/>
</dbReference>
<keyword evidence="11" id="KW-0143">Chaperone</keyword>
<name>A0A8C6ZLF6_NOTPE</name>
<dbReference type="FunFam" id="2.60.40.150:FF:000048">
    <property type="entry name" value="U5 small nuclear ribonucleoprotein 200 kDa helicase"/>
    <property type="match status" value="1"/>
</dbReference>
<reference evidence="14" key="2">
    <citation type="submission" date="2025-09" db="UniProtKB">
        <authorList>
            <consortium name="Ensembl"/>
        </authorList>
    </citation>
    <scope>IDENTIFICATION</scope>
</reference>
<comment type="subcellular location">
    <subcellularLocation>
        <location evidence="2">Endoplasmic reticulum</location>
    </subcellularLocation>
    <subcellularLocation>
        <location evidence="1">Membrane</location>
        <topology evidence="1">Multi-pass membrane protein</topology>
    </subcellularLocation>
</comment>
<accession>A0A8C6ZLF6</accession>
<dbReference type="Gene3D" id="1.10.150.20">
    <property type="entry name" value="5' to 3' exonuclease, C-terminal subdomain"/>
    <property type="match status" value="1"/>
</dbReference>
<dbReference type="GO" id="GO:0005783">
    <property type="term" value="C:endoplasmic reticulum"/>
    <property type="evidence" value="ECO:0007669"/>
    <property type="project" value="UniProtKB-SubCell"/>
</dbReference>
<dbReference type="GO" id="GO:0005681">
    <property type="term" value="C:spliceosomal complex"/>
    <property type="evidence" value="ECO:0007669"/>
    <property type="project" value="TreeGrafter"/>
</dbReference>
<dbReference type="GO" id="GO:0003723">
    <property type="term" value="F:RNA binding"/>
    <property type="evidence" value="ECO:0007669"/>
    <property type="project" value="TreeGrafter"/>
</dbReference>
<dbReference type="FunFam" id="1.10.3380.10:FF:000004">
    <property type="entry name" value="U5 small nuclear ribonucleoprotein 200 kDa helicase"/>
    <property type="match status" value="1"/>
</dbReference>
<dbReference type="Pfam" id="PF23445">
    <property type="entry name" value="WHD_SNRNP200"/>
    <property type="match status" value="1"/>
</dbReference>
<dbReference type="AlphaFoldDB" id="A0A8C6ZLF6"/>
<dbReference type="InterPro" id="IPR001650">
    <property type="entry name" value="Helicase_C-like"/>
</dbReference>
<evidence type="ECO:0000256" key="6">
    <source>
        <dbReference type="ARBA" id="ARBA00022806"/>
    </source>
</evidence>
<dbReference type="GO" id="GO:0000388">
    <property type="term" value="P:spliceosome conformational change to release U4 (or U4atac) and U1 (or U11)"/>
    <property type="evidence" value="ECO:0007669"/>
    <property type="project" value="TreeGrafter"/>
</dbReference>
<evidence type="ECO:0000256" key="1">
    <source>
        <dbReference type="ARBA" id="ARBA00004141"/>
    </source>
</evidence>
<dbReference type="Gene3D" id="1.10.10.10">
    <property type="entry name" value="Winged helix-like DNA-binding domain superfamily/Winged helix DNA-binding domain"/>
    <property type="match status" value="1"/>
</dbReference>
<keyword evidence="4" id="KW-0547">Nucleotide-binding</keyword>
<dbReference type="InterPro" id="IPR035892">
    <property type="entry name" value="C2_domain_sf"/>
</dbReference>
<dbReference type="SUPFAM" id="SSF158702">
    <property type="entry name" value="Sec63 N-terminal domain-like"/>
    <property type="match status" value="1"/>
</dbReference>
<dbReference type="InterPro" id="IPR036388">
    <property type="entry name" value="WH-like_DNA-bd_sf"/>
</dbReference>
<dbReference type="InterPro" id="IPR004179">
    <property type="entry name" value="Sec63-dom"/>
</dbReference>
<dbReference type="SUPFAM" id="SSF52540">
    <property type="entry name" value="P-loop containing nucleoside triphosphate hydrolases"/>
    <property type="match status" value="1"/>
</dbReference>
<protein>
    <recommendedName>
        <fullName evidence="16">U520 helicase</fullName>
    </recommendedName>
</protein>
<evidence type="ECO:0000256" key="5">
    <source>
        <dbReference type="ARBA" id="ARBA00022801"/>
    </source>
</evidence>
<keyword evidence="15" id="KW-1185">Reference proteome</keyword>
<organism evidence="14 15">
    <name type="scientific">Nothoprocta perdicaria</name>
    <name type="common">Chilean tinamou</name>
    <name type="synonym">Crypturus perdicarius</name>
    <dbReference type="NCBI Taxonomy" id="30464"/>
    <lineage>
        <taxon>Eukaryota</taxon>
        <taxon>Metazoa</taxon>
        <taxon>Chordata</taxon>
        <taxon>Craniata</taxon>
        <taxon>Vertebrata</taxon>
        <taxon>Euteleostomi</taxon>
        <taxon>Archelosauria</taxon>
        <taxon>Archosauria</taxon>
        <taxon>Dinosauria</taxon>
        <taxon>Saurischia</taxon>
        <taxon>Theropoda</taxon>
        <taxon>Coelurosauria</taxon>
        <taxon>Aves</taxon>
        <taxon>Palaeognathae</taxon>
        <taxon>Tinamiformes</taxon>
        <taxon>Tinamidae</taxon>
        <taxon>Nothoprocta</taxon>
    </lineage>
</organism>
<dbReference type="FunFam" id="1.10.10.10:FF:000012">
    <property type="entry name" value="U5 small nuclear ribonucleoprotein helicase"/>
    <property type="match status" value="1"/>
</dbReference>
<evidence type="ECO:0000313" key="15">
    <source>
        <dbReference type="Proteomes" id="UP000694420"/>
    </source>
</evidence>
<dbReference type="SUPFAM" id="SSF46785">
    <property type="entry name" value="Winged helix' DNA-binding domain"/>
    <property type="match status" value="1"/>
</dbReference>